<evidence type="ECO:0000256" key="2">
    <source>
        <dbReference type="ARBA" id="ARBA00022692"/>
    </source>
</evidence>
<dbReference type="PANTHER" id="PTHR31310">
    <property type="match status" value="1"/>
</dbReference>
<proteinExistence type="predicted"/>
<accession>A0ABT0RPJ2</accession>
<gene>
    <name evidence="7" type="ORF">LZ536_11815</name>
</gene>
<feature type="transmembrane region" description="Helical" evidence="5">
    <location>
        <begin position="62"/>
        <end position="83"/>
    </location>
</feature>
<comment type="subcellular location">
    <subcellularLocation>
        <location evidence="1">Membrane</location>
        <topology evidence="1">Multi-pass membrane protein</topology>
    </subcellularLocation>
</comment>
<evidence type="ECO:0000256" key="5">
    <source>
        <dbReference type="SAM" id="Phobius"/>
    </source>
</evidence>
<dbReference type="Proteomes" id="UP001165363">
    <property type="component" value="Unassembled WGS sequence"/>
</dbReference>
<feature type="transmembrane region" description="Helical" evidence="5">
    <location>
        <begin position="22"/>
        <end position="42"/>
    </location>
</feature>
<reference evidence="7" key="1">
    <citation type="submission" date="2022-05" db="EMBL/GenBank/DDBJ databases">
        <authorList>
            <person name="Jo J.-H."/>
            <person name="Im W.-T."/>
        </authorList>
    </citation>
    <scope>NUCLEOTIDE SEQUENCE</scope>
    <source>
        <strain evidence="7">SE158</strain>
    </source>
</reference>
<sequence>MLAILATRGVSGFRPSGYLGNLLLYVLTLGVMSVFVLGSLLFRHRPKSPIRFLWSQVASTSWMARIARGFPMLVVVAVLIPAFSAMKSSIPLFNTYSWDPVWIAADRAIHGTDAWRLLQPVAGFPIVTSLLSVAYHAWLFIVYAGSAYFCIFPRDRELRARYLISYFACWTIIGVAMAIMFASVGPCFLAPLTGDHHFDPLMSYLYSANQQYPVFVLPVQEQLLAWQQQNDHGLATGISAMPSMHVSMAMLFALSISKISRAAGAAAWLFVATIMIASVHLAYHYAVDGYVAILMTLAIWTVAKPLSRMVVNRPADTFQQAQAGLIGTAAT</sequence>
<evidence type="ECO:0000256" key="1">
    <source>
        <dbReference type="ARBA" id="ARBA00004141"/>
    </source>
</evidence>
<protein>
    <submittedName>
        <fullName evidence="7">Phosphatase PAP2 family protein</fullName>
    </submittedName>
</protein>
<dbReference type="RefSeq" id="WP_249848985.1">
    <property type="nucleotide sequence ID" value="NZ_JAMGBD010000002.1"/>
</dbReference>
<dbReference type="InterPro" id="IPR026841">
    <property type="entry name" value="Aur1/Ipt1"/>
</dbReference>
<dbReference type="EMBL" id="JAMGBD010000002">
    <property type="protein sequence ID" value="MCL6684579.1"/>
    <property type="molecule type" value="Genomic_DNA"/>
</dbReference>
<evidence type="ECO:0000313" key="8">
    <source>
        <dbReference type="Proteomes" id="UP001165363"/>
    </source>
</evidence>
<dbReference type="Pfam" id="PF14378">
    <property type="entry name" value="PAP2_3"/>
    <property type="match status" value="1"/>
</dbReference>
<feature type="transmembrane region" description="Helical" evidence="5">
    <location>
        <begin position="163"/>
        <end position="192"/>
    </location>
</feature>
<keyword evidence="2 5" id="KW-0812">Transmembrane</keyword>
<comment type="caution">
    <text evidence="7">The sequence shown here is derived from an EMBL/GenBank/DDBJ whole genome shotgun (WGS) entry which is preliminary data.</text>
</comment>
<organism evidence="7 8">
    <name type="scientific">Sphingomonas alba</name>
    <dbReference type="NCBI Taxonomy" id="2908208"/>
    <lineage>
        <taxon>Bacteria</taxon>
        <taxon>Pseudomonadati</taxon>
        <taxon>Pseudomonadota</taxon>
        <taxon>Alphaproteobacteria</taxon>
        <taxon>Sphingomonadales</taxon>
        <taxon>Sphingomonadaceae</taxon>
        <taxon>Sphingomonas</taxon>
    </lineage>
</organism>
<name>A0ABT0RPJ2_9SPHN</name>
<evidence type="ECO:0000313" key="7">
    <source>
        <dbReference type="EMBL" id="MCL6684579.1"/>
    </source>
</evidence>
<feature type="domain" description="Inositolphosphotransferase Aur1/Ipt1" evidence="6">
    <location>
        <begin position="104"/>
        <end position="301"/>
    </location>
</feature>
<feature type="transmembrane region" description="Helical" evidence="5">
    <location>
        <begin position="289"/>
        <end position="306"/>
    </location>
</feature>
<dbReference type="PANTHER" id="PTHR31310:SF7">
    <property type="entry name" value="PA-PHOSPHATASE RELATED-FAMILY PROTEIN DDB_G0268928"/>
    <property type="match status" value="1"/>
</dbReference>
<evidence type="ECO:0000256" key="3">
    <source>
        <dbReference type="ARBA" id="ARBA00022989"/>
    </source>
</evidence>
<keyword evidence="3 5" id="KW-1133">Transmembrane helix</keyword>
<keyword evidence="8" id="KW-1185">Reference proteome</keyword>
<evidence type="ECO:0000256" key="4">
    <source>
        <dbReference type="ARBA" id="ARBA00023136"/>
    </source>
</evidence>
<feature type="transmembrane region" description="Helical" evidence="5">
    <location>
        <begin position="266"/>
        <end position="283"/>
    </location>
</feature>
<evidence type="ECO:0000259" key="6">
    <source>
        <dbReference type="Pfam" id="PF14378"/>
    </source>
</evidence>
<dbReference type="InterPro" id="IPR052185">
    <property type="entry name" value="IPC_Synthase-Related"/>
</dbReference>
<keyword evidence="4 5" id="KW-0472">Membrane</keyword>
<feature type="transmembrane region" description="Helical" evidence="5">
    <location>
        <begin position="233"/>
        <end position="254"/>
    </location>
</feature>